<keyword evidence="6 11" id="KW-0375">Hydrogen ion transport</keyword>
<dbReference type="EMBL" id="CP056068">
    <property type="protein sequence ID" value="UKJ90665.2"/>
    <property type="molecule type" value="Genomic_DNA"/>
</dbReference>
<keyword evidence="9 11" id="KW-0446">Lipid-binding</keyword>
<dbReference type="InterPro" id="IPR000454">
    <property type="entry name" value="ATP_synth_F0_csu"/>
</dbReference>
<keyword evidence="3 11" id="KW-0813">Transport</keyword>
<dbReference type="PANTHER" id="PTHR10031">
    <property type="entry name" value="ATP SYNTHASE LIPID-BINDING PROTEIN, MITOCHONDRIAL"/>
    <property type="match status" value="1"/>
</dbReference>
<feature type="transmembrane region" description="Helical" evidence="11">
    <location>
        <begin position="130"/>
        <end position="157"/>
    </location>
</feature>
<keyword evidence="8 11" id="KW-0406">Ion transport</keyword>
<dbReference type="InterPro" id="IPR035921">
    <property type="entry name" value="F/V-ATP_Csub_sf"/>
</dbReference>
<dbReference type="InterPro" id="IPR038662">
    <property type="entry name" value="ATP_synth_F0_csu_sf"/>
</dbReference>
<evidence type="ECO:0000256" key="1">
    <source>
        <dbReference type="ARBA" id="ARBA00004141"/>
    </source>
</evidence>
<evidence type="ECO:0000313" key="13">
    <source>
        <dbReference type="EMBL" id="UKJ90665.2"/>
    </source>
</evidence>
<sequence>MLANSLSRHLSRNYITFANLRYMSHVPNNNLITKFNNSSNQFNNLNTIGNRRGLSTFDLNVRNNLVINKNQLGCLTPYNNKFGVRYDGGVATLGAAVALMSVGGVAQGIGNLFAALVSGTARNPSIKEDLFTYTLIGMGFLEFLAIVCILMGAIMMYS</sequence>
<dbReference type="InterPro" id="IPR020537">
    <property type="entry name" value="ATP_synth_F0_csu_DDCD_BS"/>
</dbReference>
<evidence type="ECO:0000259" key="12">
    <source>
        <dbReference type="Pfam" id="PF00137"/>
    </source>
</evidence>
<dbReference type="Gene3D" id="1.20.20.10">
    <property type="entry name" value="F1F0 ATP synthase subunit C"/>
    <property type="match status" value="1"/>
</dbReference>
<keyword evidence="4" id="KW-0138">CF(0)</keyword>
<evidence type="ECO:0000256" key="6">
    <source>
        <dbReference type="ARBA" id="ARBA00022781"/>
    </source>
</evidence>
<gene>
    <name evidence="13" type="ORF">MACJ_001599</name>
</gene>
<dbReference type="Pfam" id="PF00137">
    <property type="entry name" value="ATP-synt_C"/>
    <property type="match status" value="1"/>
</dbReference>
<evidence type="ECO:0000256" key="10">
    <source>
        <dbReference type="ARBA" id="ARBA00023136"/>
    </source>
</evidence>
<evidence type="ECO:0000256" key="4">
    <source>
        <dbReference type="ARBA" id="ARBA00022547"/>
    </source>
</evidence>
<keyword evidence="10 11" id="KW-0472">Membrane</keyword>
<feature type="transmembrane region" description="Helical" evidence="11">
    <location>
        <begin position="90"/>
        <end position="110"/>
    </location>
</feature>
<dbReference type="InterPro" id="IPR002379">
    <property type="entry name" value="ATPase_proteolipid_c-like_dom"/>
</dbReference>
<comment type="similarity">
    <text evidence="2 11">Belongs to the ATPase C chain family.</text>
</comment>
<organism evidence="13 14">
    <name type="scientific">Theileria orientalis</name>
    <dbReference type="NCBI Taxonomy" id="68886"/>
    <lineage>
        <taxon>Eukaryota</taxon>
        <taxon>Sar</taxon>
        <taxon>Alveolata</taxon>
        <taxon>Apicomplexa</taxon>
        <taxon>Aconoidasida</taxon>
        <taxon>Piroplasmida</taxon>
        <taxon>Theileriidae</taxon>
        <taxon>Theileria</taxon>
    </lineage>
</organism>
<feature type="domain" description="V-ATPase proteolipid subunit C-like" evidence="12">
    <location>
        <begin position="93"/>
        <end position="155"/>
    </location>
</feature>
<protein>
    <submittedName>
        <fullName evidence="13">Lipid-binding protein</fullName>
    </submittedName>
</protein>
<dbReference type="PRINTS" id="PR00124">
    <property type="entry name" value="ATPASEC"/>
</dbReference>
<dbReference type="GO" id="GO:0015986">
    <property type="term" value="P:proton motive force-driven ATP synthesis"/>
    <property type="evidence" value="ECO:0007669"/>
    <property type="project" value="InterPro"/>
</dbReference>
<proteinExistence type="inferred from homology"/>
<evidence type="ECO:0000256" key="2">
    <source>
        <dbReference type="ARBA" id="ARBA00006704"/>
    </source>
</evidence>
<evidence type="ECO:0000313" key="14">
    <source>
        <dbReference type="Proteomes" id="UP000244803"/>
    </source>
</evidence>
<comment type="subcellular location">
    <subcellularLocation>
        <location evidence="1">Membrane</location>
        <topology evidence="1">Multi-pass membrane protein</topology>
    </subcellularLocation>
</comment>
<dbReference type="SUPFAM" id="SSF81333">
    <property type="entry name" value="F1F0 ATP synthase subunit C"/>
    <property type="match status" value="1"/>
</dbReference>
<evidence type="ECO:0000256" key="9">
    <source>
        <dbReference type="ARBA" id="ARBA00023121"/>
    </source>
</evidence>
<name>A0A976QWA1_THEOR</name>
<dbReference type="AlphaFoldDB" id="A0A976QWA1"/>
<dbReference type="PANTHER" id="PTHR10031:SF0">
    <property type="entry name" value="ATPASE PROTEIN 9"/>
    <property type="match status" value="1"/>
</dbReference>
<evidence type="ECO:0000256" key="5">
    <source>
        <dbReference type="ARBA" id="ARBA00022692"/>
    </source>
</evidence>
<dbReference type="GO" id="GO:0045259">
    <property type="term" value="C:proton-transporting ATP synthase complex"/>
    <property type="evidence" value="ECO:0007669"/>
    <property type="project" value="UniProtKB-KW"/>
</dbReference>
<dbReference type="Proteomes" id="UP000244803">
    <property type="component" value="Chromosome 2"/>
</dbReference>
<dbReference type="GO" id="GO:0033177">
    <property type="term" value="C:proton-transporting two-sector ATPase complex, proton-transporting domain"/>
    <property type="evidence" value="ECO:0007669"/>
    <property type="project" value="InterPro"/>
</dbReference>
<evidence type="ECO:0000256" key="11">
    <source>
        <dbReference type="RuleBase" id="RU004221"/>
    </source>
</evidence>
<dbReference type="PROSITE" id="PS00605">
    <property type="entry name" value="ATPASE_C"/>
    <property type="match status" value="1"/>
</dbReference>
<dbReference type="OrthoDB" id="438052at2759"/>
<dbReference type="GO" id="GO:0015078">
    <property type="term" value="F:proton transmembrane transporter activity"/>
    <property type="evidence" value="ECO:0007669"/>
    <property type="project" value="InterPro"/>
</dbReference>
<dbReference type="CDD" id="cd18182">
    <property type="entry name" value="ATP-synt_Fo_c_ATP5G3"/>
    <property type="match status" value="1"/>
</dbReference>
<keyword evidence="7 11" id="KW-1133">Transmembrane helix</keyword>
<reference evidence="13" key="1">
    <citation type="submission" date="2022-07" db="EMBL/GenBank/DDBJ databases">
        <title>Evaluation of T. orientalis genome assembly methods using nanopore sequencing and analysis of variation between genomes.</title>
        <authorList>
            <person name="Yam J."/>
            <person name="Micallef M.L."/>
            <person name="Liu M."/>
            <person name="Djordjevic S.P."/>
            <person name="Bogema D.R."/>
            <person name="Jenkins C."/>
        </authorList>
    </citation>
    <scope>NUCLEOTIDE SEQUENCE</scope>
    <source>
        <strain evidence="13">Fish Creek</strain>
    </source>
</reference>
<evidence type="ECO:0000256" key="3">
    <source>
        <dbReference type="ARBA" id="ARBA00022448"/>
    </source>
</evidence>
<accession>A0A976QWA1</accession>
<evidence type="ECO:0000256" key="8">
    <source>
        <dbReference type="ARBA" id="ARBA00023065"/>
    </source>
</evidence>
<dbReference type="GO" id="GO:0008289">
    <property type="term" value="F:lipid binding"/>
    <property type="evidence" value="ECO:0007669"/>
    <property type="project" value="UniProtKB-KW"/>
</dbReference>
<evidence type="ECO:0000256" key="7">
    <source>
        <dbReference type="ARBA" id="ARBA00022989"/>
    </source>
</evidence>
<keyword evidence="5 11" id="KW-0812">Transmembrane</keyword>